<name>A0AAE2SY31_RHILE</name>
<accession>A0AAE2SY31</accession>
<evidence type="ECO:0000313" key="2">
    <source>
        <dbReference type="Proteomes" id="UP000538507"/>
    </source>
</evidence>
<gene>
    <name evidence="1" type="ORF">GGE16_004121</name>
</gene>
<comment type="caution">
    <text evidence="1">The sequence shown here is derived from an EMBL/GenBank/DDBJ whole genome shotgun (WGS) entry which is preliminary data.</text>
</comment>
<organism evidence="1 2">
    <name type="scientific">Rhizobium leguminosarum</name>
    <dbReference type="NCBI Taxonomy" id="384"/>
    <lineage>
        <taxon>Bacteria</taxon>
        <taxon>Pseudomonadati</taxon>
        <taxon>Pseudomonadota</taxon>
        <taxon>Alphaproteobacteria</taxon>
        <taxon>Hyphomicrobiales</taxon>
        <taxon>Rhizobiaceae</taxon>
        <taxon>Rhizobium/Agrobacterium group</taxon>
        <taxon>Rhizobium</taxon>
    </lineage>
</organism>
<dbReference type="EMBL" id="JACIGO010000005">
    <property type="protein sequence ID" value="MBB4292045.1"/>
    <property type="molecule type" value="Genomic_DNA"/>
</dbReference>
<reference evidence="1 2" key="1">
    <citation type="submission" date="2020-08" db="EMBL/GenBank/DDBJ databases">
        <title>Genomic Encyclopedia of Type Strains, Phase IV (KMG-V): Genome sequencing to study the core and pangenomes of soil and plant-associated prokaryotes.</title>
        <authorList>
            <person name="Whitman W."/>
        </authorList>
    </citation>
    <scope>NUCLEOTIDE SEQUENCE [LARGE SCALE GENOMIC DNA]</scope>
    <source>
        <strain evidence="1 2">SEMIA 415</strain>
    </source>
</reference>
<dbReference type="Proteomes" id="UP000538507">
    <property type="component" value="Unassembled WGS sequence"/>
</dbReference>
<proteinExistence type="predicted"/>
<sequence>MKAKQATARLLAASHAMAGDTVKAGNYARTVLENFPDFRSEDIRHFVPDRDPAFTAPLIKGLQLAGLP</sequence>
<evidence type="ECO:0000313" key="1">
    <source>
        <dbReference type="EMBL" id="MBB4292045.1"/>
    </source>
</evidence>
<dbReference type="AlphaFoldDB" id="A0AAE2SY31"/>
<protein>
    <submittedName>
        <fullName evidence="1">Uncharacterized protein</fullName>
    </submittedName>
</protein>